<dbReference type="GO" id="GO:0032259">
    <property type="term" value="P:methylation"/>
    <property type="evidence" value="ECO:0007669"/>
    <property type="project" value="UniProtKB-KW"/>
</dbReference>
<dbReference type="EMBL" id="JBJKFK010001829">
    <property type="protein sequence ID" value="KAL3312147.1"/>
    <property type="molecule type" value="Genomic_DNA"/>
</dbReference>
<evidence type="ECO:0000256" key="1">
    <source>
        <dbReference type="ARBA" id="ARBA00004173"/>
    </source>
</evidence>
<evidence type="ECO:0000256" key="7">
    <source>
        <dbReference type="RuleBase" id="RU364114"/>
    </source>
</evidence>
<evidence type="ECO:0000313" key="9">
    <source>
        <dbReference type="Proteomes" id="UP001626550"/>
    </source>
</evidence>
<accession>A0ABD2PZ88</accession>
<reference evidence="8 9" key="1">
    <citation type="submission" date="2024-11" db="EMBL/GenBank/DDBJ databases">
        <title>Adaptive evolution of stress response genes in parasites aligns with host niche diversity.</title>
        <authorList>
            <person name="Hahn C."/>
            <person name="Resl P."/>
        </authorList>
    </citation>
    <scope>NUCLEOTIDE SEQUENCE [LARGE SCALE GENOMIC DNA]</scope>
    <source>
        <strain evidence="8">EGGRZ-B1_66</strain>
        <tissue evidence="8">Body</tissue>
    </source>
</reference>
<dbReference type="AlphaFoldDB" id="A0ABD2PZ88"/>
<name>A0ABD2PZ88_9PLAT</name>
<dbReference type="GO" id="GO:0005739">
    <property type="term" value="C:mitochondrion"/>
    <property type="evidence" value="ECO:0007669"/>
    <property type="project" value="UniProtKB-SubCell"/>
</dbReference>
<dbReference type="InterPro" id="IPR003788">
    <property type="entry name" value="NDUFAF7"/>
</dbReference>
<organism evidence="8 9">
    <name type="scientific">Cichlidogyrus casuarinus</name>
    <dbReference type="NCBI Taxonomy" id="1844966"/>
    <lineage>
        <taxon>Eukaryota</taxon>
        <taxon>Metazoa</taxon>
        <taxon>Spiralia</taxon>
        <taxon>Lophotrochozoa</taxon>
        <taxon>Platyhelminthes</taxon>
        <taxon>Monogenea</taxon>
        <taxon>Monopisthocotylea</taxon>
        <taxon>Dactylogyridea</taxon>
        <taxon>Ancyrocephalidae</taxon>
        <taxon>Cichlidogyrus</taxon>
    </lineage>
</organism>
<evidence type="ECO:0000256" key="3">
    <source>
        <dbReference type="ARBA" id="ARBA00022603"/>
    </source>
</evidence>
<protein>
    <recommendedName>
        <fullName evidence="7">Protein arginine methyltransferase NDUFAF7</fullName>
        <ecNumber evidence="7">2.1.1.320</ecNumber>
    </recommendedName>
</protein>
<dbReference type="Pfam" id="PF02636">
    <property type="entry name" value="Methyltransf_28"/>
    <property type="match status" value="1"/>
</dbReference>
<comment type="subcellular location">
    <subcellularLocation>
        <location evidence="1 7">Mitochondrion</location>
    </subcellularLocation>
</comment>
<comment type="catalytic activity">
    <reaction evidence="6 7">
        <text>L-arginyl-[protein] + 2 S-adenosyl-L-methionine = N(omega),N(omega)'-dimethyl-L-arginyl-[protein] + 2 S-adenosyl-L-homocysteine + 2 H(+)</text>
        <dbReference type="Rhea" id="RHEA:48108"/>
        <dbReference type="Rhea" id="RHEA-COMP:10532"/>
        <dbReference type="Rhea" id="RHEA-COMP:11992"/>
        <dbReference type="ChEBI" id="CHEBI:15378"/>
        <dbReference type="ChEBI" id="CHEBI:29965"/>
        <dbReference type="ChEBI" id="CHEBI:57856"/>
        <dbReference type="ChEBI" id="CHEBI:59789"/>
        <dbReference type="ChEBI" id="CHEBI:88221"/>
        <dbReference type="EC" id="2.1.1.320"/>
    </reaction>
</comment>
<dbReference type="EC" id="2.1.1.320" evidence="7"/>
<comment type="caution">
    <text evidence="8">The sequence shown here is derived from an EMBL/GenBank/DDBJ whole genome shotgun (WGS) entry which is preliminary data.</text>
</comment>
<dbReference type="SUPFAM" id="SSF53335">
    <property type="entry name" value="S-adenosyl-L-methionine-dependent methyltransferases"/>
    <property type="match status" value="1"/>
</dbReference>
<dbReference type="InterPro" id="IPR038375">
    <property type="entry name" value="NDUFAF7_sf"/>
</dbReference>
<gene>
    <name evidence="8" type="primary">NDUFAF7</name>
    <name evidence="8" type="ORF">Ciccas_009263</name>
</gene>
<evidence type="ECO:0000256" key="5">
    <source>
        <dbReference type="ARBA" id="ARBA00023128"/>
    </source>
</evidence>
<evidence type="ECO:0000256" key="6">
    <source>
        <dbReference type="ARBA" id="ARBA00048612"/>
    </source>
</evidence>
<comment type="similarity">
    <text evidence="2 7">Belongs to the NDUFAF7 family.</text>
</comment>
<dbReference type="Gene3D" id="3.40.50.12710">
    <property type="match status" value="1"/>
</dbReference>
<dbReference type="GO" id="GO:0035243">
    <property type="term" value="F:protein-arginine omega-N symmetric methyltransferase activity"/>
    <property type="evidence" value="ECO:0007669"/>
    <property type="project" value="UniProtKB-EC"/>
</dbReference>
<keyword evidence="5 7" id="KW-0496">Mitochondrion</keyword>
<evidence type="ECO:0000256" key="2">
    <source>
        <dbReference type="ARBA" id="ARBA00005891"/>
    </source>
</evidence>
<evidence type="ECO:0000313" key="8">
    <source>
        <dbReference type="EMBL" id="KAL3312147.1"/>
    </source>
</evidence>
<dbReference type="PANTHER" id="PTHR12049">
    <property type="entry name" value="PROTEIN ARGININE METHYLTRANSFERASE NDUFAF7, MITOCHONDRIAL"/>
    <property type="match status" value="1"/>
</dbReference>
<dbReference type="PANTHER" id="PTHR12049:SF7">
    <property type="entry name" value="PROTEIN ARGININE METHYLTRANSFERASE NDUFAF7, MITOCHONDRIAL"/>
    <property type="match status" value="1"/>
</dbReference>
<comment type="function">
    <text evidence="7">Arginine methyltransferase involved in the assembly or stability of mitochondrial NADH:ubiquinone oxidoreductase complex (complex I).</text>
</comment>
<proteinExistence type="inferred from homology"/>
<dbReference type="InterPro" id="IPR029063">
    <property type="entry name" value="SAM-dependent_MTases_sf"/>
</dbReference>
<keyword evidence="4 7" id="KW-0808">Transferase</keyword>
<sequence>MAFKKFINNLVILRRFASFTLNDVIVEDIKLKGPISVAKYMRIALTHPELLLAIWLVNEWRTEGKNNPFVITELGAGRGLALLWLHHLIKVLKKFPDANSACRSFFVVDANTSVARGQFSRPIQQFTSIDEIPENFTNFFIANEFLDALPIHRFEKRDGVWREVLVGINSSELIGADPARQLCFVLANKVTLAQKTYLSLIPDLESRNVVEISPDSAALVQRIAQKIDKVKSGAALFIDYGHLGDKGDTFRAFSKHQIVHPLQRPGQVDLTADVDFSFLLNSLNNLPHKCIVEGPVSQAYFLINLGILPRLKVRSEHNQSTCSKLFLTRLLF</sequence>
<evidence type="ECO:0000256" key="4">
    <source>
        <dbReference type="ARBA" id="ARBA00022679"/>
    </source>
</evidence>
<keyword evidence="3 7" id="KW-0489">Methyltransferase</keyword>
<keyword evidence="9" id="KW-1185">Reference proteome</keyword>
<dbReference type="Proteomes" id="UP001626550">
    <property type="component" value="Unassembled WGS sequence"/>
</dbReference>